<dbReference type="GO" id="GO:0009252">
    <property type="term" value="P:peptidoglycan biosynthetic process"/>
    <property type="evidence" value="ECO:0007669"/>
    <property type="project" value="UniProtKB-UniPathway"/>
</dbReference>
<feature type="active site" description="Proton donor/acceptor" evidence="7">
    <location>
        <position position="249"/>
    </location>
</feature>
<evidence type="ECO:0000259" key="8">
    <source>
        <dbReference type="PROSITE" id="PS52029"/>
    </source>
</evidence>
<dbReference type="InterPro" id="IPR038063">
    <property type="entry name" value="Transpep_catalytic_dom"/>
</dbReference>
<proteinExistence type="inferred from homology"/>
<evidence type="ECO:0000256" key="3">
    <source>
        <dbReference type="ARBA" id="ARBA00022679"/>
    </source>
</evidence>
<evidence type="ECO:0000256" key="5">
    <source>
        <dbReference type="ARBA" id="ARBA00022984"/>
    </source>
</evidence>
<evidence type="ECO:0000313" key="9">
    <source>
        <dbReference type="EMBL" id="VFJ90098.1"/>
    </source>
</evidence>
<evidence type="ECO:0000256" key="7">
    <source>
        <dbReference type="PROSITE-ProRule" id="PRU01373"/>
    </source>
</evidence>
<dbReference type="GO" id="GO:0008360">
    <property type="term" value="P:regulation of cell shape"/>
    <property type="evidence" value="ECO:0007669"/>
    <property type="project" value="UniProtKB-UniRule"/>
</dbReference>
<dbReference type="Gene3D" id="2.40.440.10">
    <property type="entry name" value="L,D-transpeptidase catalytic domain-like"/>
    <property type="match status" value="1"/>
</dbReference>
<sequence length="423" mass="49019">MIRRVFYPCLISLVFISAFLCSSIPEPVIALTLTLDTQFDTDFSYRRHDDLSRTTEKILMDSLVAIRDHRMDVALHRMETLIKAHPEFRLAQLIYGDLLLSKDRPITGIGNYPGAPLDDVIGLREEARQRFKHHLSFPGSTAFPEYIVRLPGDLVWVVVVDISKSRLYLYENHGKGIYLRGDYYVSVGKNGSPKRFEGDKKTPIGVYATTNSIPLETLPDRYGVGAFPINYPNEWDKQLGRTGDGIWIHGVPKDTYSRTPRASDGCIAVANTDLLSMKDILATPNTPVILAKGISWIEPEEVVARRDRFEERFNRWRRSWESLNHRKYAEYYSHDFQNGVQDYTSWLRHKRRVNAGKRYIQVRVSNLSIFGYPGERNMLVVTFDQDYRSDNFGSRSKKRQYWRQEKAPHTNDGVWRIVYENVL</sequence>
<dbReference type="SUPFAM" id="SSF141523">
    <property type="entry name" value="L,D-transpeptidase catalytic domain-like"/>
    <property type="match status" value="1"/>
</dbReference>
<dbReference type="InterPro" id="IPR005490">
    <property type="entry name" value="LD_TPept_cat_dom"/>
</dbReference>
<feature type="domain" description="L,D-TPase catalytic" evidence="8">
    <location>
        <begin position="156"/>
        <end position="291"/>
    </location>
</feature>
<keyword evidence="5 7" id="KW-0573">Peptidoglycan synthesis</keyword>
<dbReference type="GO" id="GO:0016740">
    <property type="term" value="F:transferase activity"/>
    <property type="evidence" value="ECO:0007669"/>
    <property type="project" value="UniProtKB-KW"/>
</dbReference>
<dbReference type="GO" id="GO:0071555">
    <property type="term" value="P:cell wall organization"/>
    <property type="evidence" value="ECO:0007669"/>
    <property type="project" value="UniProtKB-UniRule"/>
</dbReference>
<comment type="pathway">
    <text evidence="1 7">Cell wall biogenesis; peptidoglycan biosynthesis.</text>
</comment>
<evidence type="ECO:0000256" key="2">
    <source>
        <dbReference type="ARBA" id="ARBA00005992"/>
    </source>
</evidence>
<keyword evidence="4 7" id="KW-0133">Cell shape</keyword>
<dbReference type="PANTHER" id="PTHR36699">
    <property type="entry name" value="LD-TRANSPEPTIDASE"/>
    <property type="match status" value="1"/>
</dbReference>
<feature type="active site" description="Nucleophile" evidence="7">
    <location>
        <position position="266"/>
    </location>
</feature>
<name>A0A450UCM6_9GAMM</name>
<dbReference type="UniPathway" id="UPA00219"/>
<gene>
    <name evidence="9" type="ORF">BECKLFY1418B_GA0070995_101832</name>
</gene>
<dbReference type="Pfam" id="PF03734">
    <property type="entry name" value="YkuD"/>
    <property type="match status" value="1"/>
</dbReference>
<dbReference type="PROSITE" id="PS52029">
    <property type="entry name" value="LD_TPASE"/>
    <property type="match status" value="1"/>
</dbReference>
<protein>
    <submittedName>
        <fullName evidence="9">Murein L,D-transpeptidase YafK</fullName>
    </submittedName>
</protein>
<dbReference type="AlphaFoldDB" id="A0A450UCM6"/>
<dbReference type="CDD" id="cd16913">
    <property type="entry name" value="YkuD_like"/>
    <property type="match status" value="1"/>
</dbReference>
<comment type="similarity">
    <text evidence="2">Belongs to the YkuD family.</text>
</comment>
<dbReference type="GO" id="GO:0004180">
    <property type="term" value="F:carboxypeptidase activity"/>
    <property type="evidence" value="ECO:0007669"/>
    <property type="project" value="UniProtKB-ARBA"/>
</dbReference>
<evidence type="ECO:0000256" key="4">
    <source>
        <dbReference type="ARBA" id="ARBA00022960"/>
    </source>
</evidence>
<organism evidence="9">
    <name type="scientific">Candidatus Kentrum sp. LFY</name>
    <dbReference type="NCBI Taxonomy" id="2126342"/>
    <lineage>
        <taxon>Bacteria</taxon>
        <taxon>Pseudomonadati</taxon>
        <taxon>Pseudomonadota</taxon>
        <taxon>Gammaproteobacteria</taxon>
        <taxon>Candidatus Kentrum</taxon>
    </lineage>
</organism>
<keyword evidence="3" id="KW-0808">Transferase</keyword>
<dbReference type="EMBL" id="CAADFF010000018">
    <property type="protein sequence ID" value="VFJ90098.1"/>
    <property type="molecule type" value="Genomic_DNA"/>
</dbReference>
<evidence type="ECO:0000256" key="1">
    <source>
        <dbReference type="ARBA" id="ARBA00004752"/>
    </source>
</evidence>
<keyword evidence="6 7" id="KW-0961">Cell wall biogenesis/degradation</keyword>
<accession>A0A450UCM6</accession>
<dbReference type="PANTHER" id="PTHR36699:SF1">
    <property type="entry name" value="L,D-TRANSPEPTIDASE YAFK-RELATED"/>
    <property type="match status" value="1"/>
</dbReference>
<reference evidence="9" key="1">
    <citation type="submission" date="2019-02" db="EMBL/GenBank/DDBJ databases">
        <authorList>
            <person name="Gruber-Vodicka R. H."/>
            <person name="Seah K. B. B."/>
        </authorList>
    </citation>
    <scope>NUCLEOTIDE SEQUENCE</scope>
    <source>
        <strain evidence="9">BECK_M7</strain>
    </source>
</reference>
<evidence type="ECO:0000256" key="6">
    <source>
        <dbReference type="ARBA" id="ARBA00023316"/>
    </source>
</evidence>
<dbReference type="InterPro" id="IPR056203">
    <property type="entry name" value="Cds6_C"/>
</dbReference>
<dbReference type="Pfam" id="PF24125">
    <property type="entry name" value="Cds6_C"/>
    <property type="match status" value="1"/>
</dbReference>